<sequence>MQSFPYLHPNRAVRKGKHKCANVYPSQKRSNKHGGVGDESHMASSPNAIVDPDVQPLAEEGFRTGQLSVDDVIPREDSVDGAVNVGMVAEDGAAEGAAATGVSGNISVPDVGTYIDQGGDDGGNSASDVVVEACVVFTDKNADEGIPTDEEVRDVRMSTAAVVAETTHFLMVEEKDCWTTVVVLPCIAKAHVDASPSSAGTVSQFLVNVSIANKKVVAVLALMWTNIYTDILTWAVTDKDCRHQDKYVKGLHKRK</sequence>
<evidence type="ECO:0000313" key="1">
    <source>
        <dbReference type="EMBL" id="KAJ8437176.1"/>
    </source>
</evidence>
<protein>
    <submittedName>
        <fullName evidence="1">Uncharacterized protein</fullName>
    </submittedName>
</protein>
<reference evidence="1" key="1">
    <citation type="submission" date="2022-04" db="EMBL/GenBank/DDBJ databases">
        <title>Carnegiea gigantea Genome sequencing and assembly v2.</title>
        <authorList>
            <person name="Copetti D."/>
            <person name="Sanderson M.J."/>
            <person name="Burquez A."/>
            <person name="Wojciechowski M.F."/>
        </authorList>
    </citation>
    <scope>NUCLEOTIDE SEQUENCE</scope>
    <source>
        <strain evidence="1">SGP5-SGP5p</strain>
        <tissue evidence="1">Aerial part</tissue>
    </source>
</reference>
<dbReference type="AlphaFoldDB" id="A0A9Q1QD67"/>
<dbReference type="EMBL" id="JAKOGI010000314">
    <property type="protein sequence ID" value="KAJ8437176.1"/>
    <property type="molecule type" value="Genomic_DNA"/>
</dbReference>
<evidence type="ECO:0000313" key="2">
    <source>
        <dbReference type="Proteomes" id="UP001153076"/>
    </source>
</evidence>
<gene>
    <name evidence="1" type="ORF">Cgig2_003805</name>
</gene>
<name>A0A9Q1QD67_9CARY</name>
<accession>A0A9Q1QD67</accession>
<dbReference type="Proteomes" id="UP001153076">
    <property type="component" value="Unassembled WGS sequence"/>
</dbReference>
<keyword evidence="2" id="KW-1185">Reference proteome</keyword>
<organism evidence="1 2">
    <name type="scientific">Carnegiea gigantea</name>
    <dbReference type="NCBI Taxonomy" id="171969"/>
    <lineage>
        <taxon>Eukaryota</taxon>
        <taxon>Viridiplantae</taxon>
        <taxon>Streptophyta</taxon>
        <taxon>Embryophyta</taxon>
        <taxon>Tracheophyta</taxon>
        <taxon>Spermatophyta</taxon>
        <taxon>Magnoliopsida</taxon>
        <taxon>eudicotyledons</taxon>
        <taxon>Gunneridae</taxon>
        <taxon>Pentapetalae</taxon>
        <taxon>Caryophyllales</taxon>
        <taxon>Cactineae</taxon>
        <taxon>Cactaceae</taxon>
        <taxon>Cactoideae</taxon>
        <taxon>Echinocereeae</taxon>
        <taxon>Carnegiea</taxon>
    </lineage>
</organism>
<proteinExistence type="predicted"/>
<comment type="caution">
    <text evidence="1">The sequence shown here is derived from an EMBL/GenBank/DDBJ whole genome shotgun (WGS) entry which is preliminary data.</text>
</comment>